<accession>A0A0R3L300</accession>
<organism evidence="1 2">
    <name type="scientific">Bradyrhizobium valentinum</name>
    <dbReference type="NCBI Taxonomy" id="1518501"/>
    <lineage>
        <taxon>Bacteria</taxon>
        <taxon>Pseudomonadati</taxon>
        <taxon>Pseudomonadota</taxon>
        <taxon>Alphaproteobacteria</taxon>
        <taxon>Hyphomicrobiales</taxon>
        <taxon>Nitrobacteraceae</taxon>
        <taxon>Bradyrhizobium</taxon>
    </lineage>
</organism>
<comment type="caution">
    <text evidence="1">The sequence shown here is derived from an EMBL/GenBank/DDBJ whole genome shotgun (WGS) entry which is preliminary data.</text>
</comment>
<evidence type="ECO:0000313" key="1">
    <source>
        <dbReference type="EMBL" id="KRR02148.1"/>
    </source>
</evidence>
<dbReference type="EMBL" id="LLXX01000153">
    <property type="protein sequence ID" value="KRR02148.1"/>
    <property type="molecule type" value="Genomic_DNA"/>
</dbReference>
<gene>
    <name evidence="1" type="ORF">CP49_05105</name>
</gene>
<reference evidence="1 2" key="1">
    <citation type="submission" date="2014-03" db="EMBL/GenBank/DDBJ databases">
        <title>Bradyrhizobium valentinum sp. nov., isolated from effective nodules of Lupinus mariae-josephae, a lupine endemic of basic-lime soils in Eastern Spain.</title>
        <authorList>
            <person name="Duran D."/>
            <person name="Rey L."/>
            <person name="Navarro A."/>
            <person name="Busquets A."/>
            <person name="Imperial J."/>
            <person name="Ruiz-Argueso T."/>
        </authorList>
    </citation>
    <scope>NUCLEOTIDE SEQUENCE [LARGE SCALE GENOMIC DNA]</scope>
    <source>
        <strain evidence="1 2">LmjM3</strain>
    </source>
</reference>
<keyword evidence="2" id="KW-1185">Reference proteome</keyword>
<protein>
    <submittedName>
        <fullName evidence="1">Uncharacterized protein</fullName>
    </submittedName>
</protein>
<proteinExistence type="predicted"/>
<dbReference type="Proteomes" id="UP000051913">
    <property type="component" value="Unassembled WGS sequence"/>
</dbReference>
<dbReference type="AlphaFoldDB" id="A0A0R3L300"/>
<name>A0A0R3L300_9BRAD</name>
<sequence>MVQVMVIPSAPGPAQASIPPNGGAVNPADSEDLDADYRFVNARSLPAGHCRVTQSGLSSVGIGSEYAEVVNVFGCAGALSSREILGGITFHVFAWNAGQVLALFANRRLLVASRSDK</sequence>
<evidence type="ECO:0000313" key="2">
    <source>
        <dbReference type="Proteomes" id="UP000051913"/>
    </source>
</evidence>